<evidence type="ECO:0000256" key="2">
    <source>
        <dbReference type="SAM" id="MobiDB-lite"/>
    </source>
</evidence>
<dbReference type="Gene3D" id="2.60.40.1240">
    <property type="match status" value="1"/>
</dbReference>
<dbReference type="Proteomes" id="UP000579605">
    <property type="component" value="Unassembled WGS sequence"/>
</dbReference>
<feature type="chain" id="PRO_5039621963" description="DUF4352 domain-containing protein" evidence="3">
    <location>
        <begin position="25"/>
        <end position="202"/>
    </location>
</feature>
<reference evidence="4 5" key="1">
    <citation type="submission" date="2020-07" db="EMBL/GenBank/DDBJ databases">
        <title>Sequencing the genomes of 1000 actinobacteria strains.</title>
        <authorList>
            <person name="Klenk H.-P."/>
        </authorList>
    </citation>
    <scope>NUCLEOTIDE SEQUENCE [LARGE SCALE GENOMIC DNA]</scope>
    <source>
        <strain evidence="4 5">DSM 18448</strain>
    </source>
</reference>
<evidence type="ECO:0000256" key="3">
    <source>
        <dbReference type="SAM" id="SignalP"/>
    </source>
</evidence>
<dbReference type="RefSeq" id="WP_179790204.1">
    <property type="nucleotide sequence ID" value="NZ_BAAARR010000021.1"/>
</dbReference>
<dbReference type="AlphaFoldDB" id="A0A852ZKS9"/>
<evidence type="ECO:0000313" key="5">
    <source>
        <dbReference type="Proteomes" id="UP000579605"/>
    </source>
</evidence>
<evidence type="ECO:0000256" key="1">
    <source>
        <dbReference type="ARBA" id="ARBA00022729"/>
    </source>
</evidence>
<keyword evidence="5" id="KW-1185">Reference proteome</keyword>
<organism evidence="4 5">
    <name type="scientific">Actinopolymorpha rutila</name>
    <dbReference type="NCBI Taxonomy" id="446787"/>
    <lineage>
        <taxon>Bacteria</taxon>
        <taxon>Bacillati</taxon>
        <taxon>Actinomycetota</taxon>
        <taxon>Actinomycetes</taxon>
        <taxon>Propionibacteriales</taxon>
        <taxon>Actinopolymorphaceae</taxon>
        <taxon>Actinopolymorpha</taxon>
    </lineage>
</organism>
<name>A0A852ZKS9_9ACTN</name>
<sequence>MNRTKSIALSAVALALLAGCVATPPVKQVAERGGVRAMATSRSPIPTETPTPTPTAPDEYAWGARTVYADGIEMTVFKPTIMKDAGDGESWAETAEYDDEIKAALKAGDLPIKFTIQVRNTSSETFDPSMTDMNVLAGEDQLDPSCIDSDCGISLTKLRPGRSVRTTYAYFIPKTQAANVTAEVAPDFEHDPALYVGSVATH</sequence>
<dbReference type="EMBL" id="JACBZH010000001">
    <property type="protein sequence ID" value="NYH92823.1"/>
    <property type="molecule type" value="Genomic_DNA"/>
</dbReference>
<dbReference type="InterPro" id="IPR029050">
    <property type="entry name" value="Immunoprotect_excell_Ig-like"/>
</dbReference>
<feature type="signal peptide" evidence="3">
    <location>
        <begin position="1"/>
        <end position="24"/>
    </location>
</feature>
<protein>
    <recommendedName>
        <fullName evidence="6">DUF4352 domain-containing protein</fullName>
    </recommendedName>
</protein>
<dbReference type="PROSITE" id="PS51257">
    <property type="entry name" value="PROKAR_LIPOPROTEIN"/>
    <property type="match status" value="1"/>
</dbReference>
<evidence type="ECO:0000313" key="4">
    <source>
        <dbReference type="EMBL" id="NYH92823.1"/>
    </source>
</evidence>
<keyword evidence="1 3" id="KW-0732">Signal</keyword>
<comment type="caution">
    <text evidence="4">The sequence shown here is derived from an EMBL/GenBank/DDBJ whole genome shotgun (WGS) entry which is preliminary data.</text>
</comment>
<feature type="region of interest" description="Disordered" evidence="2">
    <location>
        <begin position="34"/>
        <end position="58"/>
    </location>
</feature>
<proteinExistence type="predicted"/>
<evidence type="ECO:0008006" key="6">
    <source>
        <dbReference type="Google" id="ProtNLM"/>
    </source>
</evidence>
<accession>A0A852ZKS9</accession>
<gene>
    <name evidence="4" type="ORF">F4554_005461</name>
</gene>